<dbReference type="EMBL" id="ASGP02000003">
    <property type="protein sequence ID" value="KAH9516421.1"/>
    <property type="molecule type" value="Genomic_DNA"/>
</dbReference>
<keyword evidence="1" id="KW-1133">Transmembrane helix</keyword>
<keyword evidence="1" id="KW-0812">Transmembrane</keyword>
<evidence type="ECO:0000256" key="1">
    <source>
        <dbReference type="SAM" id="Phobius"/>
    </source>
</evidence>
<reference evidence="2" key="1">
    <citation type="submission" date="2013-05" db="EMBL/GenBank/DDBJ databases">
        <authorList>
            <person name="Yim A.K.Y."/>
            <person name="Chan T.F."/>
            <person name="Ji K.M."/>
            <person name="Liu X.Y."/>
            <person name="Zhou J.W."/>
            <person name="Li R.Q."/>
            <person name="Yang K.Y."/>
            <person name="Li J."/>
            <person name="Li M."/>
            <person name="Law P.T.W."/>
            <person name="Wu Y.L."/>
            <person name="Cai Z.L."/>
            <person name="Qin H."/>
            <person name="Bao Y."/>
            <person name="Leung R.K.K."/>
            <person name="Ng P.K.S."/>
            <person name="Zou J."/>
            <person name="Zhong X.J."/>
            <person name="Ran P.X."/>
            <person name="Zhong N.S."/>
            <person name="Liu Z.G."/>
            <person name="Tsui S.K.W."/>
        </authorList>
    </citation>
    <scope>NUCLEOTIDE SEQUENCE</scope>
    <source>
        <strain evidence="2">Derf</strain>
        <tissue evidence="2">Whole organism</tissue>
    </source>
</reference>
<evidence type="ECO:0000313" key="2">
    <source>
        <dbReference type="EMBL" id="KAH9516421.1"/>
    </source>
</evidence>
<dbReference type="AlphaFoldDB" id="A0A922I1M9"/>
<comment type="caution">
    <text evidence="2">The sequence shown here is derived from an EMBL/GenBank/DDBJ whole genome shotgun (WGS) entry which is preliminary data.</text>
</comment>
<keyword evidence="1" id="KW-0472">Membrane</keyword>
<protein>
    <submittedName>
        <fullName evidence="2">Uncharacterized protein</fullName>
    </submittedName>
</protein>
<sequence>MMVHNISNGKILIINELEYSLYLIESNIVPLHDYDIFIENTNFLRYSRSFGGEEIKNEIPTPTYRLNYHELWSLCTGVINNIIIIIMHAISISYICNAIFTMISSFSREKLMMSAGVYI</sequence>
<gene>
    <name evidence="2" type="ORF">DERF_007160</name>
</gene>
<keyword evidence="3" id="KW-1185">Reference proteome</keyword>
<feature type="transmembrane region" description="Helical" evidence="1">
    <location>
        <begin position="78"/>
        <end position="103"/>
    </location>
</feature>
<name>A0A922I1M9_DERFA</name>
<accession>A0A922I1M9</accession>
<reference evidence="2" key="2">
    <citation type="journal article" date="2022" name="Res Sq">
        <title>Comparative Genomics Reveals Insights into the Divergent Evolution of Astigmatic Mites and Household Pest Adaptations.</title>
        <authorList>
            <person name="Xiong Q."/>
            <person name="Wan A.T.-Y."/>
            <person name="Liu X.-Y."/>
            <person name="Fung C.S.-H."/>
            <person name="Xiao X."/>
            <person name="Malainual N."/>
            <person name="Hou J."/>
            <person name="Wang L."/>
            <person name="Wang M."/>
            <person name="Yang K."/>
            <person name="Cui Y."/>
            <person name="Leung E."/>
            <person name="Nong W."/>
            <person name="Shin S.-K."/>
            <person name="Au S."/>
            <person name="Jeong K.Y."/>
            <person name="Chew F.T."/>
            <person name="Hui J."/>
            <person name="Leung T.F."/>
            <person name="Tungtrongchitr A."/>
            <person name="Zhong N."/>
            <person name="Liu Z."/>
            <person name="Tsui S."/>
        </authorList>
    </citation>
    <scope>NUCLEOTIDE SEQUENCE</scope>
    <source>
        <strain evidence="2">Derf</strain>
        <tissue evidence="2">Whole organism</tissue>
    </source>
</reference>
<organism evidence="2 3">
    <name type="scientific">Dermatophagoides farinae</name>
    <name type="common">American house dust mite</name>
    <dbReference type="NCBI Taxonomy" id="6954"/>
    <lineage>
        <taxon>Eukaryota</taxon>
        <taxon>Metazoa</taxon>
        <taxon>Ecdysozoa</taxon>
        <taxon>Arthropoda</taxon>
        <taxon>Chelicerata</taxon>
        <taxon>Arachnida</taxon>
        <taxon>Acari</taxon>
        <taxon>Acariformes</taxon>
        <taxon>Sarcoptiformes</taxon>
        <taxon>Astigmata</taxon>
        <taxon>Psoroptidia</taxon>
        <taxon>Analgoidea</taxon>
        <taxon>Pyroglyphidae</taxon>
        <taxon>Dermatophagoidinae</taxon>
        <taxon>Dermatophagoides</taxon>
    </lineage>
</organism>
<proteinExistence type="predicted"/>
<evidence type="ECO:0000313" key="3">
    <source>
        <dbReference type="Proteomes" id="UP000790347"/>
    </source>
</evidence>
<dbReference type="Proteomes" id="UP000790347">
    <property type="component" value="Unassembled WGS sequence"/>
</dbReference>